<proteinExistence type="predicted"/>
<accession>A0A8H7D184</accession>
<dbReference type="EMBL" id="JACAZI010000006">
    <property type="protein sequence ID" value="KAF7357775.1"/>
    <property type="molecule type" value="Genomic_DNA"/>
</dbReference>
<dbReference type="AlphaFoldDB" id="A0A8H7D184"/>
<reference evidence="2" key="1">
    <citation type="submission" date="2020-05" db="EMBL/GenBank/DDBJ databases">
        <title>Mycena genomes resolve the evolution of fungal bioluminescence.</title>
        <authorList>
            <person name="Tsai I.J."/>
        </authorList>
    </citation>
    <scope>NUCLEOTIDE SEQUENCE</scope>
    <source>
        <strain evidence="2">CCC161011</strain>
    </source>
</reference>
<evidence type="ECO:0000256" key="1">
    <source>
        <dbReference type="SAM" id="Phobius"/>
    </source>
</evidence>
<name>A0A8H7D184_9AGAR</name>
<feature type="transmembrane region" description="Helical" evidence="1">
    <location>
        <begin position="320"/>
        <end position="342"/>
    </location>
</feature>
<organism evidence="2 3">
    <name type="scientific">Mycena venus</name>
    <dbReference type="NCBI Taxonomy" id="2733690"/>
    <lineage>
        <taxon>Eukaryota</taxon>
        <taxon>Fungi</taxon>
        <taxon>Dikarya</taxon>
        <taxon>Basidiomycota</taxon>
        <taxon>Agaricomycotina</taxon>
        <taxon>Agaricomycetes</taxon>
        <taxon>Agaricomycetidae</taxon>
        <taxon>Agaricales</taxon>
        <taxon>Marasmiineae</taxon>
        <taxon>Mycenaceae</taxon>
        <taxon>Mycena</taxon>
    </lineage>
</organism>
<keyword evidence="1" id="KW-1133">Transmembrane helix</keyword>
<comment type="caution">
    <text evidence="2">The sequence shown here is derived from an EMBL/GenBank/DDBJ whole genome shotgun (WGS) entry which is preliminary data.</text>
</comment>
<dbReference type="OrthoDB" id="2900663at2759"/>
<keyword evidence="1" id="KW-0812">Transmembrane</keyword>
<protein>
    <submittedName>
        <fullName evidence="2">Uncharacterized protein</fullName>
    </submittedName>
</protein>
<evidence type="ECO:0000313" key="3">
    <source>
        <dbReference type="Proteomes" id="UP000620124"/>
    </source>
</evidence>
<dbReference type="Proteomes" id="UP000620124">
    <property type="component" value="Unassembled WGS sequence"/>
</dbReference>
<keyword evidence="3" id="KW-1185">Reference proteome</keyword>
<evidence type="ECO:0000313" key="2">
    <source>
        <dbReference type="EMBL" id="KAF7357775.1"/>
    </source>
</evidence>
<keyword evidence="1" id="KW-0472">Membrane</keyword>
<sequence>MSADLFPFFPPELEREIFELAAELHPESIHSLLLVSRRVCEWIEKIKYRTITTNGIHSTCSFPVVQLAIRSYSKPVSFFQDHVRNFFFRADDRSYKKQHEIGRTLSACNGIQDLVLENIAWTQSILPSLWAMQPRRLSIVWNFEFIELDPHQQMFAFLTHLHVNEAAIAASVSFHLILPDSPLPLFLAELPVLTHFAMAIGLLILGPPEVEQNILASCQNLQVLIVGGAEPEVDEPEELPSIDDVRFLYMDAKFESESDWVNGKRGRKDWWARADAFVAKKRRGEIHPSLSDPRTSFGIRLINAQARVVGLKPGMGFEVLIPYLLGVGGWAGLAGFIPAFLVGRTRFGACSSLDQF</sequence>
<gene>
    <name evidence="2" type="ORF">MVEN_00823500</name>
</gene>